<dbReference type="AlphaFoldDB" id="A0A8T1A2E6"/>
<dbReference type="InterPro" id="IPR013766">
    <property type="entry name" value="Thioredoxin_domain"/>
</dbReference>
<dbReference type="Pfam" id="PF00106">
    <property type="entry name" value="adh_short"/>
    <property type="match status" value="1"/>
</dbReference>
<keyword evidence="7" id="KW-0521">NADP</keyword>
<dbReference type="FunFam" id="3.30.1020.10:FF:000001">
    <property type="entry name" value="1-Cys peroxiredoxin"/>
    <property type="match status" value="1"/>
</dbReference>
<evidence type="ECO:0000313" key="17">
    <source>
        <dbReference type="Proteomes" id="UP000735874"/>
    </source>
</evidence>
<dbReference type="GO" id="GO:0051920">
    <property type="term" value="F:peroxiredoxin activity"/>
    <property type="evidence" value="ECO:0007669"/>
    <property type="project" value="InterPro"/>
</dbReference>
<dbReference type="GO" id="GO:0005789">
    <property type="term" value="C:endoplasmic reticulum membrane"/>
    <property type="evidence" value="ECO:0007669"/>
    <property type="project" value="TreeGrafter"/>
</dbReference>
<evidence type="ECO:0000256" key="13">
    <source>
        <dbReference type="ARBA" id="ARBA00025719"/>
    </source>
</evidence>
<keyword evidence="11" id="KW-0443">Lipid metabolism</keyword>
<reference evidence="16" key="1">
    <citation type="submission" date="2018-10" db="EMBL/GenBank/DDBJ databases">
        <title>Effector identification in a new, highly contiguous assembly of the strawberry crown rot pathogen Phytophthora cactorum.</title>
        <authorList>
            <person name="Armitage A.D."/>
            <person name="Nellist C.F."/>
            <person name="Bates H."/>
            <person name="Vickerstaff R.J."/>
            <person name="Harrison R.J."/>
        </authorList>
    </citation>
    <scope>NUCLEOTIDE SEQUENCE</scope>
    <source>
        <strain evidence="16">15-7</strain>
    </source>
</reference>
<organism evidence="16 17">
    <name type="scientific">Phytophthora cactorum</name>
    <dbReference type="NCBI Taxonomy" id="29920"/>
    <lineage>
        <taxon>Eukaryota</taxon>
        <taxon>Sar</taxon>
        <taxon>Stramenopiles</taxon>
        <taxon>Oomycota</taxon>
        <taxon>Peronosporomycetes</taxon>
        <taxon>Peronosporales</taxon>
        <taxon>Peronosporaceae</taxon>
        <taxon>Phytophthora</taxon>
    </lineage>
</organism>
<dbReference type="InterPro" id="IPR019479">
    <property type="entry name" value="Peroxiredoxin_C"/>
</dbReference>
<comment type="similarity">
    <text evidence="13">Belongs to the peroxiredoxin family. Prx6 subfamily.</text>
</comment>
<dbReference type="SUPFAM" id="SSF52833">
    <property type="entry name" value="Thioredoxin-like"/>
    <property type="match status" value="1"/>
</dbReference>
<evidence type="ECO:0000256" key="11">
    <source>
        <dbReference type="ARBA" id="ARBA00023098"/>
    </source>
</evidence>
<dbReference type="Gene3D" id="3.40.50.720">
    <property type="entry name" value="NAD(P)-binding Rossmann-like Domain"/>
    <property type="match status" value="1"/>
</dbReference>
<dbReference type="CDD" id="cd08939">
    <property type="entry name" value="KDSR-like_SDR_c"/>
    <property type="match status" value="1"/>
</dbReference>
<sequence>MDLWTVLSAVAGCSLLSFVAKKVRAPGFHVDGKHVFITGGSSGIGLATAKKYAQAGAKVSIIARDAKKLEGAKQEIEAVRKHADAAVFTQSCDVVDFEAVKKAVEAANAFHKRATDHVVCSAGIVEPGYFMEQDVAGFRHSMDINYFGCLHVVHAALPAMIRQHEAEGGSDGGQITLVGSAFSLMACIGSAQYSSSKYAVRGLAESLRNELKLYDIRVSAFYPGNVDTPMLEHELALTPPETKTIEGTLAALVRAVVVAQVVKTHTFEGCNSVARRRHGYIARITLLDELPDLPYDASNDTSSSLHVYFRGCWGLLFSHPDDFTPICTTELGEVARLENAGEFARRGVKLLALSCNDVASHKRWVFDIEQFSGAKVNYPIVADPSRRIAAQLGMLSQDDLDQKGMPLTVRTLFVLDPQVRVRLMLMYPASTGRNFVEVLRVLDSLQLTDQKELSTPVNWKQGDRVCITPQVSAAEAAENYPDLLVEKLPSSKNYLRFTKQY</sequence>
<evidence type="ECO:0000256" key="12">
    <source>
        <dbReference type="ARBA" id="ARBA00023284"/>
    </source>
</evidence>
<dbReference type="GO" id="GO:0006666">
    <property type="term" value="P:3-keto-sphinganine metabolic process"/>
    <property type="evidence" value="ECO:0007669"/>
    <property type="project" value="InterPro"/>
</dbReference>
<dbReference type="InterPro" id="IPR020904">
    <property type="entry name" value="Sc_DH/Rdtase_CS"/>
</dbReference>
<evidence type="ECO:0000256" key="6">
    <source>
        <dbReference type="ARBA" id="ARBA00022824"/>
    </source>
</evidence>
<protein>
    <recommendedName>
        <fullName evidence="14">3-dehydrosphinganine reductase</fullName>
        <ecNumber evidence="14">1.1.1.102</ecNumber>
    </recommendedName>
</protein>
<evidence type="ECO:0000313" key="16">
    <source>
        <dbReference type="EMBL" id="KAG2868585.1"/>
    </source>
</evidence>
<dbReference type="VEuPathDB" id="FungiDB:PC110_g10153"/>
<evidence type="ECO:0000256" key="5">
    <source>
        <dbReference type="ARBA" id="ARBA00022741"/>
    </source>
</evidence>
<evidence type="ECO:0000256" key="8">
    <source>
        <dbReference type="ARBA" id="ARBA00022862"/>
    </source>
</evidence>
<dbReference type="PROSITE" id="PS00061">
    <property type="entry name" value="ADH_SHORT"/>
    <property type="match status" value="1"/>
</dbReference>
<dbReference type="EC" id="1.1.1.102" evidence="14"/>
<evidence type="ECO:0000256" key="10">
    <source>
        <dbReference type="ARBA" id="ARBA00023002"/>
    </source>
</evidence>
<dbReference type="InterPro" id="IPR045022">
    <property type="entry name" value="KDSR-like"/>
</dbReference>
<evidence type="ECO:0000256" key="3">
    <source>
        <dbReference type="ARBA" id="ARBA00004991"/>
    </source>
</evidence>
<comment type="caution">
    <text evidence="16">The sequence shown here is derived from an EMBL/GenBank/DDBJ whole genome shotgun (WGS) entry which is preliminary data.</text>
</comment>
<feature type="domain" description="Thioredoxin" evidence="15">
    <location>
        <begin position="284"/>
        <end position="447"/>
    </location>
</feature>
<dbReference type="InterPro" id="IPR036291">
    <property type="entry name" value="NAD(P)-bd_dom_sf"/>
</dbReference>
<evidence type="ECO:0000256" key="2">
    <source>
        <dbReference type="ARBA" id="ARBA00004760"/>
    </source>
</evidence>
<dbReference type="FunFam" id="3.40.50.720:FF:000468">
    <property type="entry name" value="Short-chain dehydrogenase, putative"/>
    <property type="match status" value="1"/>
</dbReference>
<comment type="pathway">
    <text evidence="3">Sphingolipid metabolism.</text>
</comment>
<keyword evidence="9" id="KW-0746">Sphingolipid metabolism</keyword>
<dbReference type="Proteomes" id="UP000735874">
    <property type="component" value="Unassembled WGS sequence"/>
</dbReference>
<dbReference type="Pfam" id="PF00578">
    <property type="entry name" value="AhpC-TSA"/>
    <property type="match status" value="1"/>
</dbReference>
<gene>
    <name evidence="16" type="ORF">PC113_g1009</name>
</gene>
<keyword evidence="12" id="KW-0676">Redox-active center</keyword>
<dbReference type="FunFam" id="3.40.30.10:FF:000011">
    <property type="entry name" value="Peroxiredoxin PRX1"/>
    <property type="match status" value="1"/>
</dbReference>
<comment type="pathway">
    <text evidence="2">Lipid metabolism; sphingolipid metabolism.</text>
</comment>
<dbReference type="GO" id="GO:0047560">
    <property type="term" value="F:3-dehydrosphinganine reductase activity"/>
    <property type="evidence" value="ECO:0007669"/>
    <property type="project" value="UniProtKB-EC"/>
</dbReference>
<dbReference type="SUPFAM" id="SSF51735">
    <property type="entry name" value="NAD(P)-binding Rossmann-fold domains"/>
    <property type="match status" value="1"/>
</dbReference>
<dbReference type="InterPro" id="IPR000866">
    <property type="entry name" value="AhpC/TSA"/>
</dbReference>
<evidence type="ECO:0000259" key="15">
    <source>
        <dbReference type="PROSITE" id="PS51352"/>
    </source>
</evidence>
<name>A0A8T1A2E6_9STRA</name>
<dbReference type="PRINTS" id="PR00081">
    <property type="entry name" value="GDHRDH"/>
</dbReference>
<keyword evidence="6" id="KW-0256">Endoplasmic reticulum</keyword>
<proteinExistence type="inferred from homology"/>
<keyword evidence="4" id="KW-0575">Peroxidase</keyword>
<accession>A0A8T1A2E6</accession>
<dbReference type="Gene3D" id="3.30.1020.10">
    <property type="entry name" value="Antioxidant, Horf6, Chain A, domain2"/>
    <property type="match status" value="1"/>
</dbReference>
<evidence type="ECO:0000256" key="1">
    <source>
        <dbReference type="ARBA" id="ARBA00004240"/>
    </source>
</evidence>
<evidence type="ECO:0000256" key="9">
    <source>
        <dbReference type="ARBA" id="ARBA00022919"/>
    </source>
</evidence>
<dbReference type="InterPro" id="IPR036249">
    <property type="entry name" value="Thioredoxin-like_sf"/>
</dbReference>
<dbReference type="InterPro" id="IPR002347">
    <property type="entry name" value="SDR_fam"/>
</dbReference>
<dbReference type="GO" id="GO:0000166">
    <property type="term" value="F:nucleotide binding"/>
    <property type="evidence" value="ECO:0007669"/>
    <property type="project" value="UniProtKB-KW"/>
</dbReference>
<keyword evidence="5" id="KW-0547">Nucleotide-binding</keyword>
<dbReference type="PROSITE" id="PS51352">
    <property type="entry name" value="THIOREDOXIN_2"/>
    <property type="match status" value="1"/>
</dbReference>
<evidence type="ECO:0000256" key="7">
    <source>
        <dbReference type="ARBA" id="ARBA00022857"/>
    </source>
</evidence>
<dbReference type="GO" id="GO:0030148">
    <property type="term" value="P:sphingolipid biosynthetic process"/>
    <property type="evidence" value="ECO:0007669"/>
    <property type="project" value="InterPro"/>
</dbReference>
<comment type="subcellular location">
    <subcellularLocation>
        <location evidence="1">Endoplasmic reticulum</location>
    </subcellularLocation>
</comment>
<dbReference type="PANTHER" id="PTHR43550:SF3">
    <property type="entry name" value="3-KETODIHYDROSPHINGOSINE REDUCTASE"/>
    <property type="match status" value="1"/>
</dbReference>
<keyword evidence="10" id="KW-0560">Oxidoreductase</keyword>
<dbReference type="Gene3D" id="3.40.30.10">
    <property type="entry name" value="Glutaredoxin"/>
    <property type="match status" value="1"/>
</dbReference>
<dbReference type="VEuPathDB" id="FungiDB:PC110_g10151"/>
<dbReference type="PANTHER" id="PTHR43550">
    <property type="entry name" value="3-KETODIHYDROSPHINGOSINE REDUCTASE"/>
    <property type="match status" value="1"/>
</dbReference>
<evidence type="ECO:0000256" key="4">
    <source>
        <dbReference type="ARBA" id="ARBA00022559"/>
    </source>
</evidence>
<dbReference type="Pfam" id="PF10417">
    <property type="entry name" value="1-cysPrx_C"/>
    <property type="match status" value="1"/>
</dbReference>
<keyword evidence="8" id="KW-0049">Antioxidant</keyword>
<dbReference type="EMBL" id="RCMG01000010">
    <property type="protein sequence ID" value="KAG2868585.1"/>
    <property type="molecule type" value="Genomic_DNA"/>
</dbReference>
<evidence type="ECO:0000256" key="14">
    <source>
        <dbReference type="ARBA" id="ARBA00026112"/>
    </source>
</evidence>